<gene>
    <name evidence="1" type="ORF">K531_00140</name>
</gene>
<proteinExistence type="predicted"/>
<evidence type="ECO:0008006" key="2">
    <source>
        <dbReference type="Google" id="ProtNLM"/>
    </source>
</evidence>
<dbReference type="Gene3D" id="1.10.3540.10">
    <property type="entry name" value="uncharacterized protein from magnetospirillum magneticum domain"/>
    <property type="match status" value="1"/>
</dbReference>
<dbReference type="InterPro" id="IPR014948">
    <property type="entry name" value="BrxA"/>
</dbReference>
<sequence>MKDLIEKMSVQDYNTAIKDIAGLKDYTLVFNIISAYFCEPNLTDSKITDENEFDIRTSKTRNKVSWAINKAILKFINQDHELLIKKIYLSDAPLIDKKFCFLWHLCLNNRLFREVTTQVFSKVYFTGRAQISQDDIIAFLKDKMSSEGPDFPQWSEDTLYRVATKYLSLMTKFDFVTVGRGKSFNHIRPTPEALVLFVYFSNLFSPEIKSIFEHELLPASFIAKEDIQDRFKKLSMKGFFDMSFNGVALNVELTHTYKDICDALYS</sequence>
<protein>
    <recommendedName>
        <fullName evidence="2">DUF1819 domain-containing protein</fullName>
    </recommendedName>
</protein>
<dbReference type="EMBL" id="KC886258">
    <property type="protein sequence ID" value="AHM25166.1"/>
    <property type="molecule type" value="Genomic_DNA"/>
</dbReference>
<dbReference type="InterPro" id="IPR023137">
    <property type="entry name" value="BrxA_sf"/>
</dbReference>
<reference evidence="1" key="1">
    <citation type="journal article" date="2014" name="PLoS ONE">
        <title>Worldwide Occurrence of Integrative Conjugative Element Encoding Multidrug Resistance Determinants in Epidemic Vibrio cholerae O1.</title>
        <authorList>
            <person name="Marin M.A."/>
            <person name="Fonseca E.L."/>
            <person name="Andrade B.N."/>
            <person name="Cabral A.C."/>
            <person name="Vicente A.C."/>
        </authorList>
    </citation>
    <scope>NUCLEOTIDE SEQUENCE</scope>
    <source>
        <strain evidence="1">VC833</strain>
    </source>
</reference>
<dbReference type="Pfam" id="PF08849">
    <property type="entry name" value="BrxA"/>
    <property type="match status" value="1"/>
</dbReference>
<organism evidence="1">
    <name type="scientific">Vibrio cholerae VC833</name>
    <dbReference type="NCBI Taxonomy" id="1306408"/>
    <lineage>
        <taxon>Bacteria</taxon>
        <taxon>Pseudomonadati</taxon>
        <taxon>Pseudomonadota</taxon>
        <taxon>Gammaproteobacteria</taxon>
        <taxon>Vibrionales</taxon>
        <taxon>Vibrionaceae</taxon>
        <taxon>Vibrio</taxon>
    </lineage>
</organism>
<dbReference type="AlphaFoldDB" id="A0A096XHG8"/>
<evidence type="ECO:0000313" key="1">
    <source>
        <dbReference type="EMBL" id="AHM25166.1"/>
    </source>
</evidence>
<name>A0A096XHG8_VIBCL</name>
<accession>A0A096XHG8</accession>